<evidence type="ECO:0000313" key="1">
    <source>
        <dbReference type="EMBL" id="ABD88469.1"/>
    </source>
</evidence>
<dbReference type="KEGG" id="rpc:RPC_2923"/>
<dbReference type="STRING" id="316056.RPC_2923"/>
<dbReference type="OrthoDB" id="3189720at2"/>
<organism evidence="1">
    <name type="scientific">Rhodopseudomonas palustris (strain BisB18)</name>
    <dbReference type="NCBI Taxonomy" id="316056"/>
    <lineage>
        <taxon>Bacteria</taxon>
        <taxon>Pseudomonadati</taxon>
        <taxon>Pseudomonadota</taxon>
        <taxon>Alphaproteobacteria</taxon>
        <taxon>Hyphomicrobiales</taxon>
        <taxon>Nitrobacteraceae</taxon>
        <taxon>Rhodopseudomonas</taxon>
    </lineage>
</organism>
<dbReference type="EMBL" id="CP000301">
    <property type="protein sequence ID" value="ABD88469.1"/>
    <property type="molecule type" value="Genomic_DNA"/>
</dbReference>
<accession>Q213G7</accession>
<sequence>MSHSTAETIDRELVLKSATIGTTSILVTDVSGKQISLEYSTITGNNPSANGNSVYLWQAGDSTIPWTQDAKSSQAISLSNSQGDLSFDGLEIGIQSYIIGYAVGPVVTSPPFSAYANVVASAFVPATGSDYAYASPTIATKRIGSNSLTCDYTFLNGFNGVKAGAWAGLWEGPTIPWKDTQPKARTQILDAGNAGVATFNGISLLRGYTYSIGLYPTGWAATGNLPLTRLCAFVTFKV</sequence>
<reference evidence="1" key="1">
    <citation type="submission" date="2006-03" db="EMBL/GenBank/DDBJ databases">
        <title>Complete sequence of Rhodopseudomonas palustris BisB18.</title>
        <authorList>
            <consortium name="US DOE Joint Genome Institute"/>
            <person name="Copeland A."/>
            <person name="Lucas S."/>
            <person name="Lapidus A."/>
            <person name="Barry K."/>
            <person name="Detter J.C."/>
            <person name="Glavina del Rio T."/>
            <person name="Hammon N."/>
            <person name="Israni S."/>
            <person name="Dalin E."/>
            <person name="Tice H."/>
            <person name="Pitluck S."/>
            <person name="Chain P."/>
            <person name="Malfatti S."/>
            <person name="Shin M."/>
            <person name="Vergez L."/>
            <person name="Schmutz J."/>
            <person name="Larimer F."/>
            <person name="Land M."/>
            <person name="Hauser L."/>
            <person name="Pelletier D.A."/>
            <person name="Kyrpides N."/>
            <person name="Anderson I."/>
            <person name="Oda Y."/>
            <person name="Harwood C.S."/>
            <person name="Richardson P."/>
        </authorList>
    </citation>
    <scope>NUCLEOTIDE SEQUENCE [LARGE SCALE GENOMIC DNA]</scope>
    <source>
        <strain evidence="1">BisB18</strain>
    </source>
</reference>
<name>Q213G7_RHOPB</name>
<protein>
    <submittedName>
        <fullName evidence="1">Uncharacterized protein</fullName>
    </submittedName>
</protein>
<proteinExistence type="predicted"/>
<dbReference type="eggNOG" id="ENOG503387V">
    <property type="taxonomic scope" value="Bacteria"/>
</dbReference>
<dbReference type="HOGENOM" id="CLU_1202971_0_0_5"/>
<gene>
    <name evidence="1" type="ordered locus">RPC_2923</name>
</gene>
<dbReference type="AlphaFoldDB" id="Q213G7"/>
<dbReference type="RefSeq" id="WP_011473364.1">
    <property type="nucleotide sequence ID" value="NC_007925.1"/>
</dbReference>